<proteinExistence type="predicted"/>
<gene>
    <name evidence="3" type="ORF">TR119893</name>
</gene>
<feature type="region of interest" description="Disordered" evidence="1">
    <location>
        <begin position="2369"/>
        <end position="2418"/>
    </location>
</feature>
<feature type="compositionally biased region" description="Polar residues" evidence="1">
    <location>
        <begin position="2399"/>
        <end position="2418"/>
    </location>
</feature>
<dbReference type="InterPro" id="IPR052802">
    <property type="entry name" value="KNTC1"/>
</dbReference>
<dbReference type="GO" id="GO:0031267">
    <property type="term" value="F:small GTPase binding"/>
    <property type="evidence" value="ECO:0007669"/>
    <property type="project" value="TreeGrafter"/>
</dbReference>
<protein>
    <recommendedName>
        <fullName evidence="2">KNTC1 first ARM-repeats domain-containing protein</fullName>
    </recommendedName>
</protein>
<dbReference type="GO" id="GO:0000070">
    <property type="term" value="P:mitotic sister chromatid segregation"/>
    <property type="evidence" value="ECO:0007669"/>
    <property type="project" value="TreeGrafter"/>
</dbReference>
<dbReference type="PANTHER" id="PTHR15688:SF1">
    <property type="entry name" value="KINETOCHORE-ASSOCIATED PROTEIN 1"/>
    <property type="match status" value="1"/>
</dbReference>
<dbReference type="InterPro" id="IPR055403">
    <property type="entry name" value="ARM_KNTC1_1st"/>
</dbReference>
<feature type="domain" description="KNTC1 first ARM-repeats" evidence="2">
    <location>
        <begin position="231"/>
        <end position="486"/>
    </location>
</feature>
<dbReference type="GO" id="GO:0005737">
    <property type="term" value="C:cytoplasm"/>
    <property type="evidence" value="ECO:0007669"/>
    <property type="project" value="TreeGrafter"/>
</dbReference>
<evidence type="ECO:0000259" key="2">
    <source>
        <dbReference type="Pfam" id="PF24520"/>
    </source>
</evidence>
<dbReference type="GO" id="GO:1990423">
    <property type="term" value="C:RZZ complex"/>
    <property type="evidence" value="ECO:0007669"/>
    <property type="project" value="TreeGrafter"/>
</dbReference>
<evidence type="ECO:0000256" key="1">
    <source>
        <dbReference type="SAM" id="MobiDB-lite"/>
    </source>
</evidence>
<dbReference type="GO" id="GO:0007094">
    <property type="term" value="P:mitotic spindle assembly checkpoint signaling"/>
    <property type="evidence" value="ECO:0007669"/>
    <property type="project" value="TreeGrafter"/>
</dbReference>
<sequence length="2418" mass="270799">MSKDLGDRDSFVGFREFPWENHVFSLKALSTFTLDFNDEGILRSLECSKYVNFSEKYLLQAPLQIAREYQDFLEPRITAAFPANELCFNKSQFLNRGYFLALNRQCQLLLYNIVAGICCGPLFSGGDIIDFAVWKGAFMQSEVKNSPFPTFGVCLLRRGESEACLEVHLFPSRELVFATTVSEQSHLISTVGPNVSPLLVEVDAPSSDHGGLQTVSSFVRIDPLERLKCFIKENDFERAKRFSQIFGLDTKFVRSAELFYCLESLAEAAEKLEEFTEEEDQKVATEYISLEETVQRAIRLLSKPVDCTFEMANLAVRGVIPALRSHSDLLLSIWKKIPENSEEGQLLLVTIKRLKTFRLLTSCRTLKQSLWRKFTAANILSVCATCLTAQYNSPDMSDVFLLWRMYQAEFKSELDSNLVRKYLHVLAQRPLTTDRAPAKAAALIESEEALHTWLQTEFLNVIILHCPDALGAIATWLIDRVQMLERVCQNQTDSELDKQCPFKWPSTAISWIRGLLAAVPKVNLEPVESKANDFYSSPLTPREEVRSYCSGLCSRTFGVDPFAELRSLLCDLEHIKRLLDTYQFRLLLVDCRKLSPQNIVFKMLDVTLASGAGTNIPPRIESYIKSNKLNPDQVYAAYCSEILENLKVDLDDGTFSAFTTLSNFSKTPKREEAVTQRTVASSQLIHKEVIRACIAASWIRSSVYRCKVTYLLSGITPLPWPAELHQVVDETLRLYHRPGTLPALDRVLCFSNVAKAVDILSRLGVAFDLADLRPRPLLCRILLLAHPPWTSGRGAVAAARVSKHPKEILLDALRVAYYLKPSLQGHSSTVSGAYGPQAYWLRELCSLYLEQILEEVIAVWDEVGEVEIHDRLDIVLPAISQLTDIATNFADYTGFTDGGDGGDGGATVSSVDPEGREFLWRRWLYDSCFCWLRNRLRVVKVSNQTAITYFRLAAHVSCLALRAKVCSREANLWLSYTSMMERLIILTSSSMFCPQIPPELAENISPVAGVQLARHLFSSILCPLLHSEDSKLPFSPARVSAFQTLLFWLCGHSTRDACFPLDDLISLYLFEIWLRDSQPASATLLSALDDLFQRLHRNPVSCSGKHSVQAPGQLFFKSDSSCTYWDVWDSGLGRLGFLVRLLSESLLPSVLRCCSLSGDADQHSLTASSWDFDAAQGQAATAFAIVVRVVDLVDFTAISYCFGRPDLAEFVYCLRRTVSILRTVFSKFLDAFSSDTRSENPVDTDLTKLKLWALRGEGLRENLSLEAIFSFTINALSWLHRFFSLVLQPGVLLYNKDPISAESTQSNSNSNVTVDGKGLPSLFVDGIQIASILATKVGLVDSAALPLSCILVELVLNFCATANEMRCFMASMDGEAGQVYTDLLTNQLPQWLACSVRKHFTSSRPNHAMVLGLSLSLPFTMANSCLRQVIVDSPSATNRIKSITAMLVKSHCLQPLIYTPSLVKGVLDILRRAQWDAALRPYGLRMSRRDPRPDLVLQYLIDMVPTLCIPPSPTISASSSVKPLPPIALLAKFCTAFKQNLWTALLNHLRNLLCPPDFNGFAPLHSTQQYSQPQPDATLKVGEVGIFTPNPLVIATKVFSETRQSRAQEILRCLLTFLHQQGSTNPETILALRRDLEQCLYEGLQSTWPFDYEQIRFVLNALTVLGSDLIESRHRTLLQFLETHRRQSPVEVIPQVHPLSSTSAPTWHPLHSVRLPFHQLLSPSADLAIIGPELNRHNLRDWLQLSAQMQWNLTDRMCLRTASNCFTPLVRMGLVRVIDGPVAAAADAFKFFPYTTSADRSNECWEEALAADALLGPALTEAFSFLVSVTDPVRTLKFLADLFIRLQDGPPKLAFLNLIRRLVRHWNYIHSPYKEPVSSFKGGAESSDLYWINLALSEADACEQKLQIEACLHRFQVTTFWPSVLLYTPTSTALVEFLLEQASRLLSQKATRIAEDREAAYPTQHSNRRHIVPLLYDALREILRLQGVDFEIWSRQLVWQRLQLPKSICSEWVREENVDLDATAITFDPESSALLDNTAADISLNMTISSPPGALRSAKVCDDVRQNSDEDDFNLAEFLFASPWHPSSERISPSLDFAPVLDLLRTWSTPSPNLIASMQASELNRRWRAARLVLRCSAVSQTTDFPQHHLDLLALAVRFHAESARVFLPASLRSSLASHMMAFIASGDGADDFLHTLLQLANSGDHSLGLVRNLAVNLLVDGHLADSATAARSILEGLICRQPRWPSSLTPLLLRLQEFILTDRCTTVPWRAEEPALAKTDWHAFWRSCDGVGSFGPALISHLLRHWSSTTPPPALLPHLVSLLLSWPLSLPVSVSNALRQYCAALGNRISSCSILRQLEQLVEEMSPMASARMPLSEEQEDEKENHRPPTDQEGFRKQFTSSKSPSSLTTALVDSGI</sequence>
<dbReference type="PANTHER" id="PTHR15688">
    <property type="entry name" value="KINETOCHORE-ASSOCIATED PROTEIN 1"/>
    <property type="match status" value="1"/>
</dbReference>
<feature type="compositionally biased region" description="Basic and acidic residues" evidence="1">
    <location>
        <begin position="2384"/>
        <end position="2397"/>
    </location>
</feature>
<reference evidence="3" key="1">
    <citation type="submission" date="2016-01" db="EMBL/GenBank/DDBJ databases">
        <title>Reference transcriptome for the parasite Schistocephalus solidus: insights into the molecular evolution of parasitism.</title>
        <authorList>
            <person name="Hebert F.O."/>
            <person name="Grambauer S."/>
            <person name="Barber I."/>
            <person name="Landry C.R."/>
            <person name="Aubin-Horth N."/>
        </authorList>
    </citation>
    <scope>NUCLEOTIDE SEQUENCE</scope>
</reference>
<evidence type="ECO:0000313" key="3">
    <source>
        <dbReference type="EMBL" id="JAP59525.1"/>
    </source>
</evidence>
<dbReference type="Pfam" id="PF24520">
    <property type="entry name" value="ARM_KNTC1_1st"/>
    <property type="match status" value="1"/>
</dbReference>
<dbReference type="GO" id="GO:1903394">
    <property type="term" value="P:protein localization to kinetochore involved in kinetochore assembly"/>
    <property type="evidence" value="ECO:0007669"/>
    <property type="project" value="TreeGrafter"/>
</dbReference>
<dbReference type="GO" id="GO:0005828">
    <property type="term" value="C:kinetochore microtubule"/>
    <property type="evidence" value="ECO:0007669"/>
    <property type="project" value="TreeGrafter"/>
</dbReference>
<organism evidence="3">
    <name type="scientific">Schistocephalus solidus</name>
    <name type="common">Tapeworm</name>
    <dbReference type="NCBI Taxonomy" id="70667"/>
    <lineage>
        <taxon>Eukaryota</taxon>
        <taxon>Metazoa</taxon>
        <taxon>Spiralia</taxon>
        <taxon>Lophotrochozoa</taxon>
        <taxon>Platyhelminthes</taxon>
        <taxon>Cestoda</taxon>
        <taxon>Eucestoda</taxon>
        <taxon>Diphyllobothriidea</taxon>
        <taxon>Diphyllobothriidae</taxon>
        <taxon>Schistocephalus</taxon>
    </lineage>
</organism>
<dbReference type="EMBL" id="GEEE01003700">
    <property type="protein sequence ID" value="JAP59525.1"/>
    <property type="molecule type" value="Transcribed_RNA"/>
</dbReference>
<name>A0A0V0J1K9_SCHSO</name>
<accession>A0A0V0J1K9</accession>